<evidence type="ECO:0000313" key="2">
    <source>
        <dbReference type="EMBL" id="KAH0568237.1"/>
    </source>
</evidence>
<organism evidence="2 3">
    <name type="scientific">Cotesia glomerata</name>
    <name type="common">Lepidopteran parasitic wasp</name>
    <name type="synonym">Apanteles glomeratus</name>
    <dbReference type="NCBI Taxonomy" id="32391"/>
    <lineage>
        <taxon>Eukaryota</taxon>
        <taxon>Metazoa</taxon>
        <taxon>Ecdysozoa</taxon>
        <taxon>Arthropoda</taxon>
        <taxon>Hexapoda</taxon>
        <taxon>Insecta</taxon>
        <taxon>Pterygota</taxon>
        <taxon>Neoptera</taxon>
        <taxon>Endopterygota</taxon>
        <taxon>Hymenoptera</taxon>
        <taxon>Apocrita</taxon>
        <taxon>Ichneumonoidea</taxon>
        <taxon>Braconidae</taxon>
        <taxon>Microgastrinae</taxon>
        <taxon>Cotesia</taxon>
    </lineage>
</organism>
<reference evidence="2 3" key="1">
    <citation type="journal article" date="2021" name="J. Hered.">
        <title>A chromosome-level genome assembly of the parasitoid wasp, Cotesia glomerata (Hymenoptera: Braconidae).</title>
        <authorList>
            <person name="Pinto B.J."/>
            <person name="Weis J.J."/>
            <person name="Gamble T."/>
            <person name="Ode P.J."/>
            <person name="Paul R."/>
            <person name="Zaspel J.M."/>
        </authorList>
    </citation>
    <scope>NUCLEOTIDE SEQUENCE [LARGE SCALE GENOMIC DNA]</scope>
    <source>
        <strain evidence="2">CgM1</strain>
    </source>
</reference>
<proteinExistence type="predicted"/>
<dbReference type="AlphaFoldDB" id="A0AAV7J8G7"/>
<evidence type="ECO:0000313" key="3">
    <source>
        <dbReference type="Proteomes" id="UP000826195"/>
    </source>
</evidence>
<feature type="region of interest" description="Disordered" evidence="1">
    <location>
        <begin position="26"/>
        <end position="63"/>
    </location>
</feature>
<accession>A0AAV7J8G7</accession>
<keyword evidence="3" id="KW-1185">Reference proteome</keyword>
<gene>
    <name evidence="2" type="ORF">KQX54_019778</name>
</gene>
<feature type="compositionally biased region" description="Polar residues" evidence="1">
    <location>
        <begin position="48"/>
        <end position="60"/>
    </location>
</feature>
<protein>
    <submittedName>
        <fullName evidence="2">Uncharacterized protein</fullName>
    </submittedName>
</protein>
<evidence type="ECO:0000256" key="1">
    <source>
        <dbReference type="SAM" id="MobiDB-lite"/>
    </source>
</evidence>
<feature type="compositionally biased region" description="Basic residues" evidence="1">
    <location>
        <begin position="136"/>
        <end position="157"/>
    </location>
</feature>
<sequence>MTFSRIVDSDGHQSVCRVVTEECRAPPLPCPQIERGHEVKEGKRGRQKSSNEATATTTGVHLSPVAAVAPATYREDEESWISQSLPGHRLRKSYIRVQEVTPNNKKQKKKSKEQAWPRSIPKTRRVTCDYVTRTQQPKKYRKEKKKESHTRRCSLVS</sequence>
<dbReference type="Proteomes" id="UP000826195">
    <property type="component" value="Unassembled WGS sequence"/>
</dbReference>
<feature type="region of interest" description="Disordered" evidence="1">
    <location>
        <begin position="98"/>
        <end position="157"/>
    </location>
</feature>
<name>A0AAV7J8G7_COTGL</name>
<comment type="caution">
    <text evidence="2">The sequence shown here is derived from an EMBL/GenBank/DDBJ whole genome shotgun (WGS) entry which is preliminary data.</text>
</comment>
<dbReference type="EMBL" id="JAHXZJ010000001">
    <property type="protein sequence ID" value="KAH0568237.1"/>
    <property type="molecule type" value="Genomic_DNA"/>
</dbReference>
<feature type="compositionally biased region" description="Basic and acidic residues" evidence="1">
    <location>
        <begin position="34"/>
        <end position="44"/>
    </location>
</feature>